<evidence type="ECO:0000256" key="3">
    <source>
        <dbReference type="ARBA" id="ARBA00022801"/>
    </source>
</evidence>
<dbReference type="SUPFAM" id="SSF55811">
    <property type="entry name" value="Nudix"/>
    <property type="match status" value="1"/>
</dbReference>
<dbReference type="GO" id="GO:0016787">
    <property type="term" value="F:hydrolase activity"/>
    <property type="evidence" value="ECO:0007669"/>
    <property type="project" value="UniProtKB-KW"/>
</dbReference>
<protein>
    <submittedName>
        <fullName evidence="6">NUDIX hydrolase</fullName>
    </submittedName>
</protein>
<comment type="caution">
    <text evidence="6">The sequence shown here is derived from an EMBL/GenBank/DDBJ whole genome shotgun (WGS) entry which is preliminary data.</text>
</comment>
<dbReference type="Gene3D" id="3.90.79.10">
    <property type="entry name" value="Nucleoside Triphosphate Pyrophosphohydrolase"/>
    <property type="match status" value="1"/>
</dbReference>
<dbReference type="RefSeq" id="WP_343979950.1">
    <property type="nucleotide sequence ID" value="NZ_BAAAJG010000011.1"/>
</dbReference>
<evidence type="ECO:0000256" key="1">
    <source>
        <dbReference type="ARBA" id="ARBA00001946"/>
    </source>
</evidence>
<name>A0ABW4FNK4_9PSEU</name>
<evidence type="ECO:0000313" key="7">
    <source>
        <dbReference type="Proteomes" id="UP001597145"/>
    </source>
</evidence>
<dbReference type="InterPro" id="IPR015797">
    <property type="entry name" value="NUDIX_hydrolase-like_dom_sf"/>
</dbReference>
<dbReference type="Proteomes" id="UP001597145">
    <property type="component" value="Unassembled WGS sequence"/>
</dbReference>
<comment type="cofactor">
    <cofactor evidence="1">
        <name>Mg(2+)</name>
        <dbReference type="ChEBI" id="CHEBI:18420"/>
    </cofactor>
</comment>
<keyword evidence="3 4" id="KW-0378">Hydrolase</keyword>
<organism evidence="6 7">
    <name type="scientific">Pseudonocardia aurantiaca</name>
    <dbReference type="NCBI Taxonomy" id="75290"/>
    <lineage>
        <taxon>Bacteria</taxon>
        <taxon>Bacillati</taxon>
        <taxon>Actinomycetota</taxon>
        <taxon>Actinomycetes</taxon>
        <taxon>Pseudonocardiales</taxon>
        <taxon>Pseudonocardiaceae</taxon>
        <taxon>Pseudonocardia</taxon>
    </lineage>
</organism>
<dbReference type="InterPro" id="IPR000086">
    <property type="entry name" value="NUDIX_hydrolase_dom"/>
</dbReference>
<dbReference type="PROSITE" id="PS00893">
    <property type="entry name" value="NUDIX_BOX"/>
    <property type="match status" value="1"/>
</dbReference>
<evidence type="ECO:0000256" key="2">
    <source>
        <dbReference type="ARBA" id="ARBA00005582"/>
    </source>
</evidence>
<accession>A0ABW4FNK4</accession>
<dbReference type="EMBL" id="JBHUCP010000014">
    <property type="protein sequence ID" value="MFD1531747.1"/>
    <property type="molecule type" value="Genomic_DNA"/>
</dbReference>
<evidence type="ECO:0000313" key="6">
    <source>
        <dbReference type="EMBL" id="MFD1531747.1"/>
    </source>
</evidence>
<keyword evidence="7" id="KW-1185">Reference proteome</keyword>
<evidence type="ECO:0000259" key="5">
    <source>
        <dbReference type="PROSITE" id="PS51462"/>
    </source>
</evidence>
<dbReference type="PANTHER" id="PTHR43046:SF16">
    <property type="entry name" value="ADP-RIBOSE PYROPHOSPHATASE YJHB-RELATED"/>
    <property type="match status" value="1"/>
</dbReference>
<feature type="domain" description="Nudix hydrolase" evidence="5">
    <location>
        <begin position="19"/>
        <end position="154"/>
    </location>
</feature>
<dbReference type="PROSITE" id="PS51462">
    <property type="entry name" value="NUDIX"/>
    <property type="match status" value="1"/>
</dbReference>
<proteinExistence type="inferred from homology"/>
<dbReference type="Pfam" id="PF00293">
    <property type="entry name" value="NUDIX"/>
    <property type="match status" value="1"/>
</dbReference>
<sequence length="162" mass="17769">MTPSATRVEYYRDPGAPMPTIIVPLVYAVVRDDAGQVLLVRRLDTGDWELPGGRVDLGESAVDALKREVAEEAGLEVEVQRIAGLYTDPAHVVCIGPDGEVRQPFAVCFHATARPGAPRPDRRETGEARWWPVHDLGGLPVQPAVRRRLRDALLAPERVHVG</sequence>
<dbReference type="InterPro" id="IPR020084">
    <property type="entry name" value="NUDIX_hydrolase_CS"/>
</dbReference>
<dbReference type="PRINTS" id="PR00502">
    <property type="entry name" value="NUDIXFAMILY"/>
</dbReference>
<dbReference type="PANTHER" id="PTHR43046">
    <property type="entry name" value="GDP-MANNOSE MANNOSYL HYDROLASE"/>
    <property type="match status" value="1"/>
</dbReference>
<comment type="similarity">
    <text evidence="2 4">Belongs to the Nudix hydrolase family.</text>
</comment>
<evidence type="ECO:0000256" key="4">
    <source>
        <dbReference type="RuleBase" id="RU003476"/>
    </source>
</evidence>
<dbReference type="InterPro" id="IPR020476">
    <property type="entry name" value="Nudix_hydrolase"/>
</dbReference>
<gene>
    <name evidence="6" type="ORF">ACFSCY_20145</name>
</gene>
<reference evidence="7" key="1">
    <citation type="journal article" date="2019" name="Int. J. Syst. Evol. Microbiol.">
        <title>The Global Catalogue of Microorganisms (GCM) 10K type strain sequencing project: providing services to taxonomists for standard genome sequencing and annotation.</title>
        <authorList>
            <consortium name="The Broad Institute Genomics Platform"/>
            <consortium name="The Broad Institute Genome Sequencing Center for Infectious Disease"/>
            <person name="Wu L."/>
            <person name="Ma J."/>
        </authorList>
    </citation>
    <scope>NUCLEOTIDE SEQUENCE [LARGE SCALE GENOMIC DNA]</scope>
    <source>
        <strain evidence="7">JCM 12165</strain>
    </source>
</reference>